<dbReference type="Pfam" id="PF00266">
    <property type="entry name" value="Aminotran_5"/>
    <property type="match status" value="1"/>
</dbReference>
<keyword evidence="4 8" id="KW-0808">Transferase</keyword>
<name>A0AA37W214_9GAMM</name>
<dbReference type="Proteomes" id="UP001161422">
    <property type="component" value="Unassembled WGS sequence"/>
</dbReference>
<dbReference type="InterPro" id="IPR015421">
    <property type="entry name" value="PyrdxlP-dep_Trfase_major"/>
</dbReference>
<sequence length="399" mass="42489">MQPLKALFPALSGPDNSLVYLDSAATTQKPQVVLDAMQAFYQHQNANVHRGAHALSVKATKAYEGARARIAEFVGVSSAAQIIFCHGTTHAVNQVAHGLAHTFQSGDRILVDGAAHHANIVPWQELAKSRGAIIEPIVLDELGRIDLNAYQQALSNKPKLVALNHVSNVLGHHNPLAKLIPMAKRAGAMTLVDGAQAVAHLPVDVEALGCDFYVFSGHKMYGPTGVGILTGTLAALEMLQPLMTGGEMIKQVSWQGSSFTKLPNRLEAGTPPIAEVIGLGAAVEFLQGLDREAIAKQESQLLTTARQGLQRLGFTSYGDPNNCHGALAFNLAGEHHQDIGILLDQQQVAVRCGHHCAMPLMSHLGLAGSCRLSVALYNDQSDIELALDALAQAKELLHG</sequence>
<comment type="function">
    <text evidence="8">Catalyzes the removal of elemental sulfur and selenium atoms from L-cysteine, L-cystine, L-selenocysteine, and L-selenocystine to produce L-alanine.</text>
</comment>
<evidence type="ECO:0000256" key="4">
    <source>
        <dbReference type="ARBA" id="ARBA00022679"/>
    </source>
</evidence>
<evidence type="ECO:0000256" key="8">
    <source>
        <dbReference type="RuleBase" id="RU004506"/>
    </source>
</evidence>
<dbReference type="SUPFAM" id="SSF53383">
    <property type="entry name" value="PLP-dependent transferases"/>
    <property type="match status" value="1"/>
</dbReference>
<dbReference type="NCBIfam" id="TIGR01979">
    <property type="entry name" value="sufS"/>
    <property type="match status" value="1"/>
</dbReference>
<comment type="caution">
    <text evidence="10">The sequence shown here is derived from an EMBL/GenBank/DDBJ whole genome shotgun (WGS) entry which is preliminary data.</text>
</comment>
<comment type="catalytic activity">
    <reaction evidence="6 8">
        <text>(sulfur carrier)-H + L-cysteine = (sulfur carrier)-SH + L-alanine</text>
        <dbReference type="Rhea" id="RHEA:43892"/>
        <dbReference type="Rhea" id="RHEA-COMP:14737"/>
        <dbReference type="Rhea" id="RHEA-COMP:14739"/>
        <dbReference type="ChEBI" id="CHEBI:29917"/>
        <dbReference type="ChEBI" id="CHEBI:35235"/>
        <dbReference type="ChEBI" id="CHEBI:57972"/>
        <dbReference type="ChEBI" id="CHEBI:64428"/>
        <dbReference type="EC" id="2.8.1.7"/>
    </reaction>
</comment>
<evidence type="ECO:0000256" key="7">
    <source>
        <dbReference type="RuleBase" id="RU004504"/>
    </source>
</evidence>
<dbReference type="InterPro" id="IPR020578">
    <property type="entry name" value="Aminotrans_V_PyrdxlP_BS"/>
</dbReference>
<dbReference type="RefSeq" id="WP_211286815.1">
    <property type="nucleotide sequence ID" value="NZ_BSNC01000006.1"/>
</dbReference>
<dbReference type="InterPro" id="IPR015424">
    <property type="entry name" value="PyrdxlP-dep_Trfase"/>
</dbReference>
<dbReference type="EC" id="2.8.1.7" evidence="3 8"/>
<dbReference type="PROSITE" id="PS00595">
    <property type="entry name" value="AA_TRANSFER_CLASS_5"/>
    <property type="match status" value="1"/>
</dbReference>
<dbReference type="InterPro" id="IPR015422">
    <property type="entry name" value="PyrdxlP-dep_Trfase_small"/>
</dbReference>
<evidence type="ECO:0000256" key="2">
    <source>
        <dbReference type="ARBA" id="ARBA00010447"/>
    </source>
</evidence>
<dbReference type="PANTHER" id="PTHR43586">
    <property type="entry name" value="CYSTEINE DESULFURASE"/>
    <property type="match status" value="1"/>
</dbReference>
<organism evidence="10 11">
    <name type="scientific">Paraferrimonas sedimenticola</name>
    <dbReference type="NCBI Taxonomy" id="375674"/>
    <lineage>
        <taxon>Bacteria</taxon>
        <taxon>Pseudomonadati</taxon>
        <taxon>Pseudomonadota</taxon>
        <taxon>Gammaproteobacteria</taxon>
        <taxon>Alteromonadales</taxon>
        <taxon>Ferrimonadaceae</taxon>
        <taxon>Paraferrimonas</taxon>
    </lineage>
</organism>
<evidence type="ECO:0000259" key="9">
    <source>
        <dbReference type="Pfam" id="PF00266"/>
    </source>
</evidence>
<reference evidence="10" key="2">
    <citation type="submission" date="2023-01" db="EMBL/GenBank/DDBJ databases">
        <title>Draft genome sequence of Paraferrimonas sedimenticola strain NBRC 101628.</title>
        <authorList>
            <person name="Sun Q."/>
            <person name="Mori K."/>
        </authorList>
    </citation>
    <scope>NUCLEOTIDE SEQUENCE</scope>
    <source>
        <strain evidence="10">NBRC 101628</strain>
    </source>
</reference>
<dbReference type="PANTHER" id="PTHR43586:SF8">
    <property type="entry name" value="CYSTEINE DESULFURASE 1, CHLOROPLASTIC"/>
    <property type="match status" value="1"/>
</dbReference>
<comment type="similarity">
    <text evidence="2 8">Belongs to the class-V pyridoxal-phosphate-dependent aminotransferase family. Csd subfamily.</text>
</comment>
<dbReference type="CDD" id="cd06453">
    <property type="entry name" value="SufS_like"/>
    <property type="match status" value="1"/>
</dbReference>
<reference evidence="10" key="1">
    <citation type="journal article" date="2014" name="Int. J. Syst. Evol. Microbiol.">
        <title>Complete genome sequence of Corynebacterium casei LMG S-19264T (=DSM 44701T), isolated from a smear-ripened cheese.</title>
        <authorList>
            <consortium name="US DOE Joint Genome Institute (JGI-PGF)"/>
            <person name="Walter F."/>
            <person name="Albersmeier A."/>
            <person name="Kalinowski J."/>
            <person name="Ruckert C."/>
        </authorList>
    </citation>
    <scope>NUCLEOTIDE SEQUENCE</scope>
    <source>
        <strain evidence="10">NBRC 101628</strain>
    </source>
</reference>
<proteinExistence type="inferred from homology"/>
<protein>
    <recommendedName>
        <fullName evidence="3 8">Cysteine desulfurase</fullName>
        <ecNumber evidence="3 8">2.8.1.7</ecNumber>
    </recommendedName>
</protein>
<comment type="cofactor">
    <cofactor evidence="1 7">
        <name>pyridoxal 5'-phosphate</name>
        <dbReference type="ChEBI" id="CHEBI:597326"/>
    </cofactor>
</comment>
<accession>A0AA37W214</accession>
<dbReference type="InterPro" id="IPR010970">
    <property type="entry name" value="Cys_dSase_SufS"/>
</dbReference>
<dbReference type="EMBL" id="BSNC01000006">
    <property type="protein sequence ID" value="GLP97273.1"/>
    <property type="molecule type" value="Genomic_DNA"/>
</dbReference>
<dbReference type="Gene3D" id="3.40.640.10">
    <property type="entry name" value="Type I PLP-dependent aspartate aminotransferase-like (Major domain)"/>
    <property type="match status" value="1"/>
</dbReference>
<evidence type="ECO:0000256" key="3">
    <source>
        <dbReference type="ARBA" id="ARBA00012239"/>
    </source>
</evidence>
<evidence type="ECO:0000313" key="11">
    <source>
        <dbReference type="Proteomes" id="UP001161422"/>
    </source>
</evidence>
<evidence type="ECO:0000313" key="10">
    <source>
        <dbReference type="EMBL" id="GLP97273.1"/>
    </source>
</evidence>
<evidence type="ECO:0000256" key="5">
    <source>
        <dbReference type="ARBA" id="ARBA00022898"/>
    </source>
</evidence>
<evidence type="ECO:0000256" key="1">
    <source>
        <dbReference type="ARBA" id="ARBA00001933"/>
    </source>
</evidence>
<dbReference type="GO" id="GO:0030170">
    <property type="term" value="F:pyridoxal phosphate binding"/>
    <property type="evidence" value="ECO:0007669"/>
    <property type="project" value="UniProtKB-UniRule"/>
</dbReference>
<evidence type="ECO:0000256" key="6">
    <source>
        <dbReference type="ARBA" id="ARBA00050776"/>
    </source>
</evidence>
<gene>
    <name evidence="10" type="primary">sufS</name>
    <name evidence="10" type="ORF">GCM10007895_25800</name>
</gene>
<dbReference type="GO" id="GO:0006534">
    <property type="term" value="P:cysteine metabolic process"/>
    <property type="evidence" value="ECO:0007669"/>
    <property type="project" value="UniProtKB-UniRule"/>
</dbReference>
<dbReference type="Gene3D" id="3.90.1150.10">
    <property type="entry name" value="Aspartate Aminotransferase, domain 1"/>
    <property type="match status" value="1"/>
</dbReference>
<feature type="domain" description="Aminotransferase class V" evidence="9">
    <location>
        <begin position="19"/>
        <end position="384"/>
    </location>
</feature>
<dbReference type="AlphaFoldDB" id="A0AA37W214"/>
<keyword evidence="5 8" id="KW-0663">Pyridoxal phosphate</keyword>
<dbReference type="InterPro" id="IPR000192">
    <property type="entry name" value="Aminotrans_V_dom"/>
</dbReference>
<keyword evidence="11" id="KW-1185">Reference proteome</keyword>
<dbReference type="GO" id="GO:0031071">
    <property type="term" value="F:cysteine desulfurase activity"/>
    <property type="evidence" value="ECO:0007669"/>
    <property type="project" value="UniProtKB-UniRule"/>
</dbReference>